<dbReference type="PANTHER" id="PTHR42982:SF1">
    <property type="entry name" value="SEC-INDEPENDENT PROTEIN TRANSLOCASE PROTEIN TATA"/>
    <property type="match status" value="1"/>
</dbReference>
<dbReference type="HOGENOM" id="CLU_086034_3_1_2"/>
<keyword evidence="6 9" id="KW-1133">Transmembrane helix</keyword>
<keyword evidence="5" id="KW-0653">Protein transport</keyword>
<evidence type="ECO:0000256" key="8">
    <source>
        <dbReference type="ARBA" id="ARBA00023136"/>
    </source>
</evidence>
<evidence type="ECO:0000256" key="6">
    <source>
        <dbReference type="ARBA" id="ARBA00022989"/>
    </source>
</evidence>
<evidence type="ECO:0000256" key="1">
    <source>
        <dbReference type="ARBA" id="ARBA00004162"/>
    </source>
</evidence>
<name>Q97BT0_THEVO</name>
<dbReference type="EMBL" id="BA000011">
    <property type="protein sequence ID" value="BAB59517.1"/>
    <property type="molecule type" value="Genomic_DNA"/>
</dbReference>
<protein>
    <recommendedName>
        <fullName evidence="12">Sec-independent protein translocase protein TatA</fullName>
    </recommendedName>
</protein>
<evidence type="ECO:0000313" key="10">
    <source>
        <dbReference type="EMBL" id="BAB59517.1"/>
    </source>
</evidence>
<organism evidence="10 11">
    <name type="scientific">Thermoplasma volcanium (strain ATCC 51530 / DSM 4299 / JCM 9571 / NBRC 15438 / GSS1)</name>
    <dbReference type="NCBI Taxonomy" id="273116"/>
    <lineage>
        <taxon>Archaea</taxon>
        <taxon>Methanobacteriati</taxon>
        <taxon>Thermoplasmatota</taxon>
        <taxon>Thermoplasmata</taxon>
        <taxon>Thermoplasmatales</taxon>
        <taxon>Thermoplasmataceae</taxon>
        <taxon>Thermoplasma</taxon>
    </lineage>
</organism>
<dbReference type="eggNOG" id="arCOG02694">
    <property type="taxonomic scope" value="Archaea"/>
</dbReference>
<keyword evidence="3" id="KW-1003">Cell membrane</keyword>
<evidence type="ECO:0008006" key="12">
    <source>
        <dbReference type="Google" id="ProtNLM"/>
    </source>
</evidence>
<evidence type="ECO:0000313" key="11">
    <source>
        <dbReference type="Proteomes" id="UP000001017"/>
    </source>
</evidence>
<dbReference type="PhylomeDB" id="Q97BT0"/>
<accession>Q97BT0</accession>
<comment type="subcellular location">
    <subcellularLocation>
        <location evidence="1">Cell membrane</location>
        <topology evidence="1">Single-pass membrane protein</topology>
    </subcellularLocation>
</comment>
<keyword evidence="11" id="KW-1185">Reference proteome</keyword>
<evidence type="ECO:0000256" key="3">
    <source>
        <dbReference type="ARBA" id="ARBA00022475"/>
    </source>
</evidence>
<reference evidence="10 11" key="1">
    <citation type="journal article" date="1999" name="Proc. Jpn. Acad.">
        <title>Determination of the complete genomic DNA sequence of Thermoplasma volvanium GSS1.</title>
        <authorList>
            <person name="Kawashima T."/>
            <person name="Yamamoto Y."/>
            <person name="Aramaki H."/>
            <person name="Nunoshiba T."/>
            <person name="Kawamoto T."/>
            <person name="Watanabe K."/>
            <person name="Yamazaki M."/>
            <person name="Kanehori K."/>
            <person name="Amano N."/>
            <person name="Ohya Y."/>
            <person name="Makino K."/>
            <person name="Suzuki M."/>
        </authorList>
    </citation>
    <scope>NUCLEOTIDE SEQUENCE [LARGE SCALE GENOMIC DNA]</scope>
    <source>
        <strain evidence="11">ATCC 51530 / DSM 4299 / JCM 9571 / NBRC 15438 / GSS1</strain>
    </source>
</reference>
<dbReference type="InterPro" id="IPR003369">
    <property type="entry name" value="TatA/B/E"/>
</dbReference>
<gene>
    <name evidence="10" type="ORF">TVG0364778</name>
</gene>
<dbReference type="Pfam" id="PF02416">
    <property type="entry name" value="TatA_B_E"/>
    <property type="match status" value="1"/>
</dbReference>
<keyword evidence="7" id="KW-0811">Translocation</keyword>
<keyword evidence="8 9" id="KW-0472">Membrane</keyword>
<evidence type="ECO:0000256" key="9">
    <source>
        <dbReference type="SAM" id="Phobius"/>
    </source>
</evidence>
<keyword evidence="4 9" id="KW-0812">Transmembrane</keyword>
<reference evidence="10 11" key="2">
    <citation type="journal article" date="2000" name="Proc. Natl. Acad. Sci. U.S.A.">
        <title>Archaeal adaptation to higher temperatures revealed by genomic sequence of Thermoplasma volcanium.</title>
        <authorList>
            <person name="Kawashima T."/>
            <person name="Amano N."/>
            <person name="Koike H."/>
            <person name="Makino S."/>
            <person name="Higuchi S."/>
            <person name="Kawashima-Ohya Y."/>
            <person name="Watanabe K."/>
            <person name="Yamazaki M."/>
            <person name="Kanehori K."/>
            <person name="Kawamoto T."/>
            <person name="Nunoshiba T."/>
            <person name="Yamamoto Y."/>
            <person name="Aramaki H."/>
            <person name="Makino K."/>
            <person name="Suzuki M."/>
        </authorList>
    </citation>
    <scope>NUCLEOTIDE SEQUENCE [LARGE SCALE GENOMIC DNA]</scope>
    <source>
        <strain evidence="11">ATCC 51530 / DSM 4299 / JCM 9571 / NBRC 15438 / GSS1</strain>
    </source>
</reference>
<feature type="transmembrane region" description="Helical" evidence="9">
    <location>
        <begin position="6"/>
        <end position="24"/>
    </location>
</feature>
<sequence>MYDNMLDSAIEWLIVIVVILVLFGSAKKVPELARNVGRATGEFKRGQMEIEQELRKAMNSNNTAQTASQGVDYISVAKTMGIETEGKSIDELKAEIQEKLKNAQ</sequence>
<evidence type="ECO:0000256" key="7">
    <source>
        <dbReference type="ARBA" id="ARBA00023010"/>
    </source>
</evidence>
<keyword evidence="2" id="KW-0813">Transport</keyword>
<dbReference type="Gene3D" id="1.20.5.3310">
    <property type="match status" value="1"/>
</dbReference>
<dbReference type="InterPro" id="IPR006312">
    <property type="entry name" value="TatA/E"/>
</dbReference>
<dbReference type="AlphaFoldDB" id="Q97BT0"/>
<evidence type="ECO:0000256" key="4">
    <source>
        <dbReference type="ARBA" id="ARBA00022692"/>
    </source>
</evidence>
<dbReference type="GO" id="GO:0043953">
    <property type="term" value="P:protein transport by the Tat complex"/>
    <property type="evidence" value="ECO:0007669"/>
    <property type="project" value="InterPro"/>
</dbReference>
<dbReference type="Proteomes" id="UP000001017">
    <property type="component" value="Chromosome"/>
</dbReference>
<dbReference type="NCBIfam" id="TIGR01411">
    <property type="entry name" value="tatAE"/>
    <property type="match status" value="1"/>
</dbReference>
<evidence type="ECO:0000256" key="2">
    <source>
        <dbReference type="ARBA" id="ARBA00022448"/>
    </source>
</evidence>
<proteinExistence type="predicted"/>
<dbReference type="PANTHER" id="PTHR42982">
    <property type="entry name" value="SEC-INDEPENDENT PROTEIN TRANSLOCASE PROTEIN TATA"/>
    <property type="match status" value="1"/>
</dbReference>
<evidence type="ECO:0000256" key="5">
    <source>
        <dbReference type="ARBA" id="ARBA00022927"/>
    </source>
</evidence>
<dbReference type="STRING" id="273116.gene:9381152"/>
<dbReference type="KEGG" id="tvo:TVG0364778"/>
<dbReference type="PaxDb" id="273116-14324590"/>
<dbReference type="GO" id="GO:0005886">
    <property type="term" value="C:plasma membrane"/>
    <property type="evidence" value="ECO:0007669"/>
    <property type="project" value="UniProtKB-SubCell"/>
</dbReference>